<reference evidence="2" key="1">
    <citation type="submission" date="2015-07" db="EMBL/GenBank/DDBJ databases">
        <title>Adaptation to a free-living lifestyle via gene acquisitions in the diplomonad Trepomonas sp. PC1.</title>
        <authorList>
            <person name="Xu F."/>
            <person name="Jerlstrom-Hultqvist J."/>
            <person name="Kolisko M."/>
            <person name="Simpson A.G.B."/>
            <person name="Roger A.J."/>
            <person name="Svard S.G."/>
            <person name="Andersson J.O."/>
        </authorList>
    </citation>
    <scope>NUCLEOTIDE SEQUENCE</scope>
    <source>
        <strain evidence="2">PC1</strain>
    </source>
</reference>
<name>A0A146KBS8_9EUKA</name>
<dbReference type="AlphaFoldDB" id="A0A146KBS8"/>
<dbReference type="GO" id="GO:0003677">
    <property type="term" value="F:DNA binding"/>
    <property type="evidence" value="ECO:0007669"/>
    <property type="project" value="UniProtKB-KW"/>
</dbReference>
<dbReference type="InterPro" id="IPR009057">
    <property type="entry name" value="Homeodomain-like_sf"/>
</dbReference>
<proteinExistence type="predicted"/>
<dbReference type="SMART" id="SM00717">
    <property type="entry name" value="SANT"/>
    <property type="match status" value="1"/>
</dbReference>
<dbReference type="EMBL" id="GDID01002344">
    <property type="protein sequence ID" value="JAP94262.1"/>
    <property type="molecule type" value="Transcribed_RNA"/>
</dbReference>
<organism evidence="2">
    <name type="scientific">Trepomonas sp. PC1</name>
    <dbReference type="NCBI Taxonomy" id="1076344"/>
    <lineage>
        <taxon>Eukaryota</taxon>
        <taxon>Metamonada</taxon>
        <taxon>Diplomonadida</taxon>
        <taxon>Hexamitidae</taxon>
        <taxon>Hexamitinae</taxon>
        <taxon>Trepomonas</taxon>
    </lineage>
</organism>
<dbReference type="Gene3D" id="1.10.10.60">
    <property type="entry name" value="Homeodomain-like"/>
    <property type="match status" value="1"/>
</dbReference>
<evidence type="ECO:0000259" key="1">
    <source>
        <dbReference type="PROSITE" id="PS50090"/>
    </source>
</evidence>
<dbReference type="Pfam" id="PF00249">
    <property type="entry name" value="Myb_DNA-binding"/>
    <property type="match status" value="1"/>
</dbReference>
<gene>
    <name evidence="2" type="ORF">TPC1_13156</name>
</gene>
<feature type="domain" description="Myb-like" evidence="1">
    <location>
        <begin position="13"/>
        <end position="68"/>
    </location>
</feature>
<dbReference type="SUPFAM" id="SSF46689">
    <property type="entry name" value="Homeodomain-like"/>
    <property type="match status" value="1"/>
</dbReference>
<protein>
    <submittedName>
        <fullName evidence="2">Myb-like DNA-binding domain-containing protein</fullName>
    </submittedName>
</protein>
<keyword evidence="2" id="KW-0238">DNA-binding</keyword>
<accession>A0A146KBS8</accession>
<sequence>MMSKKYVTHITKSPLMNHLQWSEEEKSRLLNLTSKTNQSQDKIVWKTIQHHFPQRTQQQIKSYYHKYMKSQACGKRNHDWSFKETYQLLRARYVDFLRVKEIVQTNFSFLTESIVKSKLQNIKKEAQKFRSICSLIQNAETQKINLKLCKSSFKFVMDMNQFLLAPKNDHKEQKIDEIITNLYGRQEEIQKYLAYVLLNDLE</sequence>
<dbReference type="PROSITE" id="PS50090">
    <property type="entry name" value="MYB_LIKE"/>
    <property type="match status" value="1"/>
</dbReference>
<dbReference type="CDD" id="cd00167">
    <property type="entry name" value="SANT"/>
    <property type="match status" value="1"/>
</dbReference>
<dbReference type="InterPro" id="IPR001005">
    <property type="entry name" value="SANT/Myb"/>
</dbReference>
<evidence type="ECO:0000313" key="2">
    <source>
        <dbReference type="EMBL" id="JAP94262.1"/>
    </source>
</evidence>